<dbReference type="Pfam" id="PF13855">
    <property type="entry name" value="LRR_8"/>
    <property type="match status" value="1"/>
</dbReference>
<dbReference type="PROSITE" id="PS51450">
    <property type="entry name" value="LRR"/>
    <property type="match status" value="4"/>
</dbReference>
<dbReference type="GO" id="GO:0005737">
    <property type="term" value="C:cytoplasm"/>
    <property type="evidence" value="ECO:0007669"/>
    <property type="project" value="UniProtKB-SubCell"/>
</dbReference>
<name>A0A4P6XMX4_9ASCO</name>
<evidence type="ECO:0000313" key="6">
    <source>
        <dbReference type="EMBL" id="QBM87368.1"/>
    </source>
</evidence>
<keyword evidence="4" id="KW-0677">Repeat</keyword>
<accession>A0A4P6XMX4</accession>
<evidence type="ECO:0000256" key="2">
    <source>
        <dbReference type="ARBA" id="ARBA00022490"/>
    </source>
</evidence>
<protein>
    <submittedName>
        <fullName evidence="6">Leucine rich repeat-containing protein</fullName>
    </submittedName>
</protein>
<proteinExistence type="predicted"/>
<dbReference type="InterPro" id="IPR001611">
    <property type="entry name" value="Leu-rich_rpt"/>
</dbReference>
<evidence type="ECO:0000256" key="4">
    <source>
        <dbReference type="ARBA" id="ARBA00022737"/>
    </source>
</evidence>
<dbReference type="EMBL" id="CP034457">
    <property type="protein sequence ID" value="QBM87368.1"/>
    <property type="molecule type" value="Genomic_DNA"/>
</dbReference>
<dbReference type="Gene3D" id="3.80.10.10">
    <property type="entry name" value="Ribonuclease Inhibitor"/>
    <property type="match status" value="1"/>
</dbReference>
<dbReference type="PANTHER" id="PTHR15454:SF69">
    <property type="entry name" value="SERINE_THREONINE-PROTEIN KINASE 11-INTERACTING PROTEIN"/>
    <property type="match status" value="1"/>
</dbReference>
<feature type="region of interest" description="Disordered" evidence="5">
    <location>
        <begin position="584"/>
        <end position="608"/>
    </location>
</feature>
<comment type="subcellular location">
    <subcellularLocation>
        <location evidence="1">Cytoplasm</location>
    </subcellularLocation>
</comment>
<organism evidence="6 7">
    <name type="scientific">Metschnikowia aff. pulcherrima</name>
    <dbReference type="NCBI Taxonomy" id="2163413"/>
    <lineage>
        <taxon>Eukaryota</taxon>
        <taxon>Fungi</taxon>
        <taxon>Dikarya</taxon>
        <taxon>Ascomycota</taxon>
        <taxon>Saccharomycotina</taxon>
        <taxon>Pichiomycetes</taxon>
        <taxon>Metschnikowiaceae</taxon>
        <taxon>Metschnikowia</taxon>
    </lineage>
</organism>
<gene>
    <name evidence="6" type="primary">MPUL0B05700</name>
    <name evidence="6" type="ORF">METSCH_B05700</name>
</gene>
<sequence length="694" mass="77872">MGAFDNDTSIEGDVYVQRLATYIRRNEEALANGLLCFSKVRLLSNIKPLRPSFTTHHLYYITERIANLSLDVDVGPLNVKLDSPNHEPTFISFMANNARSQRHFESDARSISSINSMKLIVLSASVYWMSFSFSKDPRVIQKDVKYLYLSFTKIPCLILSPRTKINSVSGYEEYPCDTSVPLKMFKNLQVLELVEYEPNEVYGWHTLSEHLRILIVRNTKLASLAEVLYTLVADDEHGRSSFTMRRHIKKPELAHEAHEFPGNAAFVSRHRKRAMTATSVFPPRESTVIDPRPPASALASTDPVPLPPNKWFYMKQLTVTESSITLIPGYVFRPLGNLVKLNLSNNLLEDIPGGLEHLPHLKYLNLADNYITSLGKLPHTLTQLVTVNFNNNKLESLSGVESLLALEKIDLRRNKLKDLTLLLPLVKQISHPDLKLNNIFVSNNNLQRTYRADLFNLFNAIKPKNMIKIDDSRPGYFERAMLLDPDSARRFYDKVMGGNKPLAAAEIKSDSNEFSNLPQLPKLPKSRKNPLNLQLAPKTPEKPKSGHKHSKSTGDVLESIALLNIQDLENTFANRKHASVMTTASSTSASTLQTGQAPPIESTPTSPSIRNFSKTFKPLLPNANLCNQAHYAPQKMPPMARQLLSPMIHLNHNGSSSTIKSSSTMTRLDIDLASLTNLAPNVITPVQVQVEGFH</sequence>
<dbReference type="SMART" id="SM00369">
    <property type="entry name" value="LRR_TYP"/>
    <property type="match status" value="3"/>
</dbReference>
<dbReference type="SUPFAM" id="SSF52047">
    <property type="entry name" value="RNI-like"/>
    <property type="match status" value="1"/>
</dbReference>
<dbReference type="InterPro" id="IPR003591">
    <property type="entry name" value="Leu-rich_rpt_typical-subtyp"/>
</dbReference>
<dbReference type="PANTHER" id="PTHR15454">
    <property type="entry name" value="NISCHARIN RELATED"/>
    <property type="match status" value="1"/>
</dbReference>
<dbReference type="InterPro" id="IPR032675">
    <property type="entry name" value="LRR_dom_sf"/>
</dbReference>
<feature type="compositionally biased region" description="Low complexity" evidence="5">
    <location>
        <begin position="598"/>
        <end position="608"/>
    </location>
</feature>
<evidence type="ECO:0000256" key="1">
    <source>
        <dbReference type="ARBA" id="ARBA00004496"/>
    </source>
</evidence>
<evidence type="ECO:0000256" key="5">
    <source>
        <dbReference type="SAM" id="MobiDB-lite"/>
    </source>
</evidence>
<evidence type="ECO:0000313" key="7">
    <source>
        <dbReference type="Proteomes" id="UP000292447"/>
    </source>
</evidence>
<evidence type="ECO:0000256" key="3">
    <source>
        <dbReference type="ARBA" id="ARBA00022614"/>
    </source>
</evidence>
<keyword evidence="3" id="KW-0433">Leucine-rich repeat</keyword>
<dbReference type="STRING" id="2163413.A0A4P6XMX4"/>
<keyword evidence="7" id="KW-1185">Reference proteome</keyword>
<keyword evidence="2" id="KW-0963">Cytoplasm</keyword>
<dbReference type="AlphaFoldDB" id="A0A4P6XMX4"/>
<dbReference type="Proteomes" id="UP000292447">
    <property type="component" value="Chromosome II"/>
</dbReference>
<feature type="region of interest" description="Disordered" evidence="5">
    <location>
        <begin position="510"/>
        <end position="553"/>
    </location>
</feature>
<reference evidence="7" key="1">
    <citation type="submission" date="2019-03" db="EMBL/GenBank/DDBJ databases">
        <title>Snf2 controls pulcherriminic acid biosynthesis and connects pigmentation and antifungal activity of the yeast Metschnikowia pulcherrima.</title>
        <authorList>
            <person name="Gore-Lloyd D."/>
            <person name="Sumann I."/>
            <person name="Brachmann A.O."/>
            <person name="Schneeberger K."/>
            <person name="Ortiz-Merino R.A."/>
            <person name="Moreno-Beltran M."/>
            <person name="Schlaefli M."/>
            <person name="Kirner P."/>
            <person name="Santos Kron A."/>
            <person name="Wolfe K.H."/>
            <person name="Piel J."/>
            <person name="Ahrens C.H."/>
            <person name="Henk D."/>
            <person name="Freimoser F.M."/>
        </authorList>
    </citation>
    <scope>NUCLEOTIDE SEQUENCE [LARGE SCALE GENOMIC DNA]</scope>
    <source>
        <strain evidence="7">APC 1.2</strain>
    </source>
</reference>